<evidence type="ECO:0000313" key="1">
    <source>
        <dbReference type="EMBL" id="GAA1761332.1"/>
    </source>
</evidence>
<accession>A0ABP4WRW8</accession>
<keyword evidence="2" id="KW-1185">Reference proteome</keyword>
<organism evidence="1 2">
    <name type="scientific">Kocuria aegyptia</name>
    <dbReference type="NCBI Taxonomy" id="330943"/>
    <lineage>
        <taxon>Bacteria</taxon>
        <taxon>Bacillati</taxon>
        <taxon>Actinomycetota</taxon>
        <taxon>Actinomycetes</taxon>
        <taxon>Micrococcales</taxon>
        <taxon>Micrococcaceae</taxon>
        <taxon>Kocuria</taxon>
    </lineage>
</organism>
<comment type="caution">
    <text evidence="1">The sequence shown here is derived from an EMBL/GenBank/DDBJ whole genome shotgun (WGS) entry which is preliminary data.</text>
</comment>
<name>A0ABP4WRW8_9MICC</name>
<reference evidence="2" key="1">
    <citation type="journal article" date="2019" name="Int. J. Syst. Evol. Microbiol.">
        <title>The Global Catalogue of Microorganisms (GCM) 10K type strain sequencing project: providing services to taxonomists for standard genome sequencing and annotation.</title>
        <authorList>
            <consortium name="The Broad Institute Genomics Platform"/>
            <consortium name="The Broad Institute Genome Sequencing Center for Infectious Disease"/>
            <person name="Wu L."/>
            <person name="Ma J."/>
        </authorList>
    </citation>
    <scope>NUCLEOTIDE SEQUENCE [LARGE SCALE GENOMIC DNA]</scope>
    <source>
        <strain evidence="2">JCM 14735</strain>
    </source>
</reference>
<gene>
    <name evidence="1" type="ORF">GCM10009767_20470</name>
</gene>
<dbReference type="Proteomes" id="UP001501204">
    <property type="component" value="Unassembled WGS sequence"/>
</dbReference>
<sequence>MARSTDCNCPGAAPSGAWVPGVAPEPGAGSDFSMSIVVILSIGWGADDDAVERRSSAGEGVQGGRHAQLLTVPV</sequence>
<protein>
    <submittedName>
        <fullName evidence="1">Uncharacterized protein</fullName>
    </submittedName>
</protein>
<proteinExistence type="predicted"/>
<evidence type="ECO:0000313" key="2">
    <source>
        <dbReference type="Proteomes" id="UP001501204"/>
    </source>
</evidence>
<dbReference type="EMBL" id="BAAAOA010000020">
    <property type="protein sequence ID" value="GAA1761332.1"/>
    <property type="molecule type" value="Genomic_DNA"/>
</dbReference>